<dbReference type="AlphaFoldDB" id="A0A3N1HGT1"/>
<dbReference type="Proteomes" id="UP000268727">
    <property type="component" value="Unassembled WGS sequence"/>
</dbReference>
<evidence type="ECO:0000313" key="2">
    <source>
        <dbReference type="EMBL" id="ROP41707.1"/>
    </source>
</evidence>
<evidence type="ECO:0000256" key="1">
    <source>
        <dbReference type="SAM" id="MobiDB-lite"/>
    </source>
</evidence>
<keyword evidence="3" id="KW-1185">Reference proteome</keyword>
<comment type="caution">
    <text evidence="2">The sequence shown here is derived from an EMBL/GenBank/DDBJ whole genome shotgun (WGS) entry which is preliminary data.</text>
</comment>
<protein>
    <submittedName>
        <fullName evidence="2">Uncharacterized protein</fullName>
    </submittedName>
</protein>
<sequence>MSTPTETKTDFVDENTETVENVQVDGTTAPVAPETTPEQPGHQHHHHTLENGELSPLCSGGGCVDSPPAK</sequence>
<feature type="compositionally biased region" description="Low complexity" evidence="1">
    <location>
        <begin position="27"/>
        <end position="40"/>
    </location>
</feature>
<evidence type="ECO:0000313" key="3">
    <source>
        <dbReference type="Proteomes" id="UP000268727"/>
    </source>
</evidence>
<feature type="region of interest" description="Disordered" evidence="1">
    <location>
        <begin position="23"/>
        <end position="70"/>
    </location>
</feature>
<reference evidence="2 3" key="1">
    <citation type="submission" date="2018-11" db="EMBL/GenBank/DDBJ databases">
        <title>Sequencing the genomes of 1000 actinobacteria strains.</title>
        <authorList>
            <person name="Klenk H.-P."/>
        </authorList>
    </citation>
    <scope>NUCLEOTIDE SEQUENCE [LARGE SCALE GENOMIC DNA]</scope>
    <source>
        <strain evidence="2 3">DSM 44231</strain>
    </source>
</reference>
<organism evidence="2 3">
    <name type="scientific">Saccharothrix texasensis</name>
    <dbReference type="NCBI Taxonomy" id="103734"/>
    <lineage>
        <taxon>Bacteria</taxon>
        <taxon>Bacillati</taxon>
        <taxon>Actinomycetota</taxon>
        <taxon>Actinomycetes</taxon>
        <taxon>Pseudonocardiales</taxon>
        <taxon>Pseudonocardiaceae</taxon>
        <taxon>Saccharothrix</taxon>
    </lineage>
</organism>
<accession>A0A3N1HGT1</accession>
<dbReference type="EMBL" id="RJKM01000001">
    <property type="protein sequence ID" value="ROP41707.1"/>
    <property type="molecule type" value="Genomic_DNA"/>
</dbReference>
<dbReference type="RefSeq" id="WP_123746767.1">
    <property type="nucleotide sequence ID" value="NZ_RJKM01000001.1"/>
</dbReference>
<proteinExistence type="predicted"/>
<name>A0A3N1HGT1_9PSEU</name>
<gene>
    <name evidence="2" type="ORF">EDD40_7143</name>
</gene>